<sequence length="108" mass="13163">MWSDWKEKLKEEPRINSSLLWEYDLENFDWQYMRDTVVQRVIERGWNNDFYAIFNLYGGIDGVRDIIKNEVKILSDKEIAFVCSIFKLKKEELKCYIRKQSRMKLLNS</sequence>
<reference evidence="3" key="1">
    <citation type="journal article" date="2019" name="Int. J. Syst. Evol. Microbiol.">
        <title>The Global Catalogue of Microorganisms (GCM) 10K type strain sequencing project: providing services to taxonomists for standard genome sequencing and annotation.</title>
        <authorList>
            <consortium name="The Broad Institute Genomics Platform"/>
            <consortium name="The Broad Institute Genome Sequencing Center for Infectious Disease"/>
            <person name="Wu L."/>
            <person name="Ma J."/>
        </authorList>
    </citation>
    <scope>NUCLEOTIDE SEQUENCE [LARGE SCALE GENOMIC DNA]</scope>
    <source>
        <strain evidence="3">CCUG 66188</strain>
    </source>
</reference>
<accession>A0ABV9KXI3</accession>
<evidence type="ECO:0000313" key="3">
    <source>
        <dbReference type="Proteomes" id="UP001596023"/>
    </source>
</evidence>
<dbReference type="Pfam" id="PF21956">
    <property type="entry name" value="DUF6922"/>
    <property type="match status" value="1"/>
</dbReference>
<feature type="domain" description="DUF6922" evidence="1">
    <location>
        <begin position="16"/>
        <end position="66"/>
    </location>
</feature>
<organism evidence="2 3">
    <name type="scientific">Dysgonomonas termitidis</name>
    <dbReference type="NCBI Taxonomy" id="1516126"/>
    <lineage>
        <taxon>Bacteria</taxon>
        <taxon>Pseudomonadati</taxon>
        <taxon>Bacteroidota</taxon>
        <taxon>Bacteroidia</taxon>
        <taxon>Bacteroidales</taxon>
        <taxon>Dysgonomonadaceae</taxon>
        <taxon>Dysgonomonas</taxon>
    </lineage>
</organism>
<dbReference type="Proteomes" id="UP001596023">
    <property type="component" value="Unassembled WGS sequence"/>
</dbReference>
<protein>
    <submittedName>
        <fullName evidence="2">DUF6922 domain-containing protein</fullName>
    </submittedName>
</protein>
<dbReference type="EMBL" id="JBHSGN010000083">
    <property type="protein sequence ID" value="MFC4674895.1"/>
    <property type="molecule type" value="Genomic_DNA"/>
</dbReference>
<name>A0ABV9KXI3_9BACT</name>
<dbReference type="InterPro" id="IPR053830">
    <property type="entry name" value="DUF6922"/>
</dbReference>
<keyword evidence="3" id="KW-1185">Reference proteome</keyword>
<proteinExistence type="predicted"/>
<dbReference type="RefSeq" id="WP_379997589.1">
    <property type="nucleotide sequence ID" value="NZ_JBHSGN010000083.1"/>
</dbReference>
<evidence type="ECO:0000259" key="1">
    <source>
        <dbReference type="Pfam" id="PF21956"/>
    </source>
</evidence>
<comment type="caution">
    <text evidence="2">The sequence shown here is derived from an EMBL/GenBank/DDBJ whole genome shotgun (WGS) entry which is preliminary data.</text>
</comment>
<gene>
    <name evidence="2" type="ORF">ACFO6W_14415</name>
</gene>
<evidence type="ECO:0000313" key="2">
    <source>
        <dbReference type="EMBL" id="MFC4674895.1"/>
    </source>
</evidence>